<feature type="domain" description="Reverse transcriptase" evidence="1">
    <location>
        <begin position="25"/>
        <end position="124"/>
    </location>
</feature>
<dbReference type="Proteomes" id="UP001281410">
    <property type="component" value="Unassembled WGS sequence"/>
</dbReference>
<evidence type="ECO:0000259" key="1">
    <source>
        <dbReference type="Pfam" id="PF00078"/>
    </source>
</evidence>
<keyword evidence="3" id="KW-1185">Reference proteome</keyword>
<dbReference type="CDD" id="cd01650">
    <property type="entry name" value="RT_nLTR_like"/>
    <property type="match status" value="1"/>
</dbReference>
<organism evidence="2 3">
    <name type="scientific">Dipteronia sinensis</name>
    <dbReference type="NCBI Taxonomy" id="43782"/>
    <lineage>
        <taxon>Eukaryota</taxon>
        <taxon>Viridiplantae</taxon>
        <taxon>Streptophyta</taxon>
        <taxon>Embryophyta</taxon>
        <taxon>Tracheophyta</taxon>
        <taxon>Spermatophyta</taxon>
        <taxon>Magnoliopsida</taxon>
        <taxon>eudicotyledons</taxon>
        <taxon>Gunneridae</taxon>
        <taxon>Pentapetalae</taxon>
        <taxon>rosids</taxon>
        <taxon>malvids</taxon>
        <taxon>Sapindales</taxon>
        <taxon>Sapindaceae</taxon>
        <taxon>Hippocastanoideae</taxon>
        <taxon>Acereae</taxon>
        <taxon>Dipteronia</taxon>
    </lineage>
</organism>
<evidence type="ECO:0000313" key="3">
    <source>
        <dbReference type="Proteomes" id="UP001281410"/>
    </source>
</evidence>
<dbReference type="AlphaFoldDB" id="A0AAE0E7T5"/>
<name>A0AAE0E7T5_9ROSI</name>
<proteinExistence type="predicted"/>
<comment type="caution">
    <text evidence="2">The sequence shown here is derived from an EMBL/GenBank/DDBJ whole genome shotgun (WGS) entry which is preliminary data.</text>
</comment>
<dbReference type="PANTHER" id="PTHR33116:SF75">
    <property type="entry name" value="RIBONUCLEASE H PROTEIN"/>
    <property type="match status" value="1"/>
</dbReference>
<dbReference type="PANTHER" id="PTHR33116">
    <property type="entry name" value="REVERSE TRANSCRIPTASE ZINC-BINDING DOMAIN-CONTAINING PROTEIN-RELATED-RELATED"/>
    <property type="match status" value="1"/>
</dbReference>
<accession>A0AAE0E7T5</accession>
<dbReference type="EMBL" id="JANJYJ010000004">
    <property type="protein sequence ID" value="KAK3218241.1"/>
    <property type="molecule type" value="Genomic_DNA"/>
</dbReference>
<dbReference type="InterPro" id="IPR000477">
    <property type="entry name" value="RT_dom"/>
</dbReference>
<dbReference type="Pfam" id="PF00078">
    <property type="entry name" value="RVT_1"/>
    <property type="match status" value="1"/>
</dbReference>
<sequence>MEFINEFHKDGSVVHVLNRAFIALIPKVGNPLTMKDFRPISLVCSMYKVLVNRLRKVMNSIIGKLQMAFVKNRQIYDSLIFAEEIIHKWRRDKEGGLIVKLDFEKAFDNVDHDFLDSMMKAVEGLNCLLLQAANISLISGENFNNNKIHITHLQFADDTIFFLKPKDEYLLNVKRILRCFELASGLKVNFHKSCVARVGRELLNEPSDWALIFKCKKASLPIPFLGFPLGGRPGSKTFWETLVDKFDKRLAPWKRRFLTKIGRLVLIKAIISSIPTYFLSVFKISVGIAHRIERIQRNFLWGDSDAKRRLHDVRWADVCNRKGNRGLGIGRILDKNKTLLAKRI</sequence>
<evidence type="ECO:0000313" key="2">
    <source>
        <dbReference type="EMBL" id="KAK3218241.1"/>
    </source>
</evidence>
<reference evidence="2" key="1">
    <citation type="journal article" date="2023" name="Plant J.">
        <title>Genome sequences and population genomics provide insights into the demographic history, inbreeding, and mutation load of two 'living fossil' tree species of Dipteronia.</title>
        <authorList>
            <person name="Feng Y."/>
            <person name="Comes H.P."/>
            <person name="Chen J."/>
            <person name="Zhu S."/>
            <person name="Lu R."/>
            <person name="Zhang X."/>
            <person name="Li P."/>
            <person name="Qiu J."/>
            <person name="Olsen K.M."/>
            <person name="Qiu Y."/>
        </authorList>
    </citation>
    <scope>NUCLEOTIDE SEQUENCE</scope>
    <source>
        <strain evidence="2">NBL</strain>
    </source>
</reference>
<gene>
    <name evidence="2" type="ORF">Dsin_012211</name>
</gene>
<protein>
    <recommendedName>
        <fullName evidence="1">Reverse transcriptase domain-containing protein</fullName>
    </recommendedName>
</protein>